<dbReference type="Proteomes" id="UP000813068">
    <property type="component" value="Unassembled WGS sequence"/>
</dbReference>
<name>A0ABS6MT71_9GAMM</name>
<evidence type="ECO:0000313" key="1">
    <source>
        <dbReference type="EMBL" id="MBV2131999.1"/>
    </source>
</evidence>
<accession>A0ABS6MT71</accession>
<evidence type="ECO:0000313" key="2">
    <source>
        <dbReference type="Proteomes" id="UP000813068"/>
    </source>
</evidence>
<dbReference type="EMBL" id="JAHRGL010000011">
    <property type="protein sequence ID" value="MBV2131999.1"/>
    <property type="molecule type" value="Genomic_DNA"/>
</dbReference>
<dbReference type="RefSeq" id="WP_217679912.1">
    <property type="nucleotide sequence ID" value="NZ_JAHRGL010000011.1"/>
</dbReference>
<comment type="caution">
    <text evidence="1">The sequence shown here is derived from an EMBL/GenBank/DDBJ whole genome shotgun (WGS) entry which is preliminary data.</text>
</comment>
<organism evidence="1 2">
    <name type="scientific">Geopseudomonas aromaticivorans</name>
    <dbReference type="NCBI Taxonomy" id="2849492"/>
    <lineage>
        <taxon>Bacteria</taxon>
        <taxon>Pseudomonadati</taxon>
        <taxon>Pseudomonadota</taxon>
        <taxon>Gammaproteobacteria</taxon>
        <taxon>Pseudomonadales</taxon>
        <taxon>Pseudomonadaceae</taxon>
        <taxon>Geopseudomonas</taxon>
    </lineage>
</organism>
<sequence>MPTENPSAPDEILLVRQVSRDTDRSYVVRCPHCSQVIGIEGDEIDEVRGEQYQHKRCSGWLEVSNTAVSVRELPPVKQDPQQ</sequence>
<keyword evidence="2" id="KW-1185">Reference proteome</keyword>
<protein>
    <submittedName>
        <fullName evidence="1">Uncharacterized protein</fullName>
    </submittedName>
</protein>
<reference evidence="1 2" key="1">
    <citation type="submission" date="2021-06" db="EMBL/GenBank/DDBJ databases">
        <title>Differences between aerobic and microaerobic xylene degrading microbial communities.</title>
        <authorList>
            <person name="Banerjee S."/>
            <person name="Tancsics A."/>
        </authorList>
    </citation>
    <scope>NUCLEOTIDE SEQUENCE [LARGE SCALE GENOMIC DNA]</scope>
    <source>
        <strain evidence="1 2">MAP12</strain>
    </source>
</reference>
<proteinExistence type="predicted"/>
<gene>
    <name evidence="1" type="ORF">KRX52_04200</name>
</gene>